<accession>A0A0F9NJ39</accession>
<evidence type="ECO:0000313" key="1">
    <source>
        <dbReference type="EMBL" id="KKN12017.1"/>
    </source>
</evidence>
<gene>
    <name evidence="1" type="ORF">LCGC14_1020650</name>
</gene>
<dbReference type="EMBL" id="LAZR01004077">
    <property type="protein sequence ID" value="KKN12017.1"/>
    <property type="molecule type" value="Genomic_DNA"/>
</dbReference>
<comment type="caution">
    <text evidence="1">The sequence shown here is derived from an EMBL/GenBank/DDBJ whole genome shotgun (WGS) entry which is preliminary data.</text>
</comment>
<name>A0A0F9NJ39_9ZZZZ</name>
<feature type="non-terminal residue" evidence="1">
    <location>
        <position position="35"/>
    </location>
</feature>
<proteinExistence type="predicted"/>
<dbReference type="AlphaFoldDB" id="A0A0F9NJ39"/>
<protein>
    <submittedName>
        <fullName evidence="1">Uncharacterized protein</fullName>
    </submittedName>
</protein>
<sequence>MERQGRLRRRWIFKPTGTGSGAQGVMLFWDETLQA</sequence>
<reference evidence="1" key="1">
    <citation type="journal article" date="2015" name="Nature">
        <title>Complex archaea that bridge the gap between prokaryotes and eukaryotes.</title>
        <authorList>
            <person name="Spang A."/>
            <person name="Saw J.H."/>
            <person name="Jorgensen S.L."/>
            <person name="Zaremba-Niedzwiedzka K."/>
            <person name="Martijn J."/>
            <person name="Lind A.E."/>
            <person name="van Eijk R."/>
            <person name="Schleper C."/>
            <person name="Guy L."/>
            <person name="Ettema T.J."/>
        </authorList>
    </citation>
    <scope>NUCLEOTIDE SEQUENCE</scope>
</reference>
<organism evidence="1">
    <name type="scientific">marine sediment metagenome</name>
    <dbReference type="NCBI Taxonomy" id="412755"/>
    <lineage>
        <taxon>unclassified sequences</taxon>
        <taxon>metagenomes</taxon>
        <taxon>ecological metagenomes</taxon>
    </lineage>
</organism>